<gene>
    <name evidence="2" type="ORF">FOZ76_18875</name>
</gene>
<evidence type="ECO:0000256" key="1">
    <source>
        <dbReference type="SAM" id="MobiDB-lite"/>
    </source>
</evidence>
<dbReference type="RefSeq" id="WP_143949887.1">
    <property type="nucleotide sequence ID" value="NZ_BAABMB010000008.1"/>
</dbReference>
<dbReference type="PANTHER" id="PTHR30348:SF4">
    <property type="entry name" value="DUF72 DOMAIN-CONTAINING PROTEIN"/>
    <property type="match status" value="1"/>
</dbReference>
<keyword evidence="3" id="KW-1185">Reference proteome</keyword>
<evidence type="ECO:0000313" key="3">
    <source>
        <dbReference type="Proteomes" id="UP000318405"/>
    </source>
</evidence>
<sequence length="358" mass="38757">MQDDLFGNAVPPPSLQPQTATASHANSVSASARKGSKRGEDAAEVRPAPAVEAWRELAQRLPAQLRFGVSTWSYPGWDGLVWDGAYDPSALSKNGLEAYHRHPLLRTVCVDRTFWRPLTASQYAAYAAQVDDGFRFVVKCPANVTDAQVRGAEGKAREPNPDFLDPRLAIEHFVQPTLEGLGAKLGVLVFQLSPLPLGWLGRPTLLLDRLGRMLAAVRQALPAHAPVIVAVEVRDPELLGQALADTLKAHGATFCLGLHAKMPPIEEQLPMLRALWPGPLVCRWNLNRIFGAYGYADAQKKHDPFNAILSEDLHTRAVLARTIRGITGAGQPAYVTVSNDAEGCAPLSIQKLAEAIAA</sequence>
<dbReference type="SUPFAM" id="SSF117396">
    <property type="entry name" value="TM1631-like"/>
    <property type="match status" value="1"/>
</dbReference>
<dbReference type="EMBL" id="VLTJ01000037">
    <property type="protein sequence ID" value="TSH91262.1"/>
    <property type="molecule type" value="Genomic_DNA"/>
</dbReference>
<dbReference type="PANTHER" id="PTHR30348">
    <property type="entry name" value="UNCHARACTERIZED PROTEIN YECE"/>
    <property type="match status" value="1"/>
</dbReference>
<comment type="caution">
    <text evidence="2">The sequence shown here is derived from an EMBL/GenBank/DDBJ whole genome shotgun (WGS) entry which is preliminary data.</text>
</comment>
<feature type="compositionally biased region" description="Polar residues" evidence="1">
    <location>
        <begin position="16"/>
        <end position="30"/>
    </location>
</feature>
<dbReference type="InterPro" id="IPR002763">
    <property type="entry name" value="DUF72"/>
</dbReference>
<reference evidence="2 3" key="1">
    <citation type="submission" date="2019-07" db="EMBL/GenBank/DDBJ databases">
        <title>Qingshengfaniella alkalisoli gen. nov., sp. nov., isolated from saline soil.</title>
        <authorList>
            <person name="Xu L."/>
            <person name="Huang X.-X."/>
            <person name="Sun J.-Q."/>
        </authorList>
    </citation>
    <scope>NUCLEOTIDE SEQUENCE [LARGE SCALE GENOMIC DNA]</scope>
    <source>
        <strain evidence="2 3">DSM 27279</strain>
    </source>
</reference>
<feature type="region of interest" description="Disordered" evidence="1">
    <location>
        <begin position="1"/>
        <end position="46"/>
    </location>
</feature>
<proteinExistence type="predicted"/>
<dbReference type="Proteomes" id="UP000318405">
    <property type="component" value="Unassembled WGS sequence"/>
</dbReference>
<organism evidence="2 3">
    <name type="scientific">Verticiella sediminum</name>
    <dbReference type="NCBI Taxonomy" id="1247510"/>
    <lineage>
        <taxon>Bacteria</taxon>
        <taxon>Pseudomonadati</taxon>
        <taxon>Pseudomonadota</taxon>
        <taxon>Betaproteobacteria</taxon>
        <taxon>Burkholderiales</taxon>
        <taxon>Alcaligenaceae</taxon>
        <taxon>Verticiella</taxon>
    </lineage>
</organism>
<name>A0A556AEE6_9BURK</name>
<dbReference type="Pfam" id="PF01904">
    <property type="entry name" value="DUF72"/>
    <property type="match status" value="1"/>
</dbReference>
<dbReference type="AlphaFoldDB" id="A0A556AEE6"/>
<protein>
    <submittedName>
        <fullName evidence="2">DUF72 domain-containing protein</fullName>
    </submittedName>
</protein>
<dbReference type="OrthoDB" id="9780310at2"/>
<dbReference type="Gene3D" id="3.20.20.410">
    <property type="entry name" value="Protein of unknown function UPF0759"/>
    <property type="match status" value="1"/>
</dbReference>
<accession>A0A556AEE6</accession>
<dbReference type="InterPro" id="IPR036520">
    <property type="entry name" value="UPF0759_sf"/>
</dbReference>
<evidence type="ECO:0000313" key="2">
    <source>
        <dbReference type="EMBL" id="TSH91262.1"/>
    </source>
</evidence>